<evidence type="ECO:0000256" key="1">
    <source>
        <dbReference type="ARBA" id="ARBA00009625"/>
    </source>
</evidence>
<dbReference type="PANTHER" id="PTHR23408">
    <property type="entry name" value="METHYLMALONYL-COA MUTASE"/>
    <property type="match status" value="1"/>
</dbReference>
<keyword evidence="4" id="KW-1185">Reference proteome</keyword>
<name>A0A196SBW6_BLAHN</name>
<dbReference type="CDD" id="cd03114">
    <property type="entry name" value="MMAA-like"/>
    <property type="match status" value="1"/>
</dbReference>
<dbReference type="Proteomes" id="UP000078348">
    <property type="component" value="Unassembled WGS sequence"/>
</dbReference>
<dbReference type="OrthoDB" id="1476984at2759"/>
<comment type="similarity">
    <text evidence="1">Belongs to the SIMIBI class G3E GTPase family. ArgK/MeaB subfamily.</text>
</comment>
<dbReference type="InterPro" id="IPR005129">
    <property type="entry name" value="GTPase_ArgK"/>
</dbReference>
<dbReference type="InterPro" id="IPR027417">
    <property type="entry name" value="P-loop_NTPase"/>
</dbReference>
<dbReference type="Pfam" id="PF03308">
    <property type="entry name" value="MeaB"/>
    <property type="match status" value="1"/>
</dbReference>
<evidence type="ECO:0000313" key="4">
    <source>
        <dbReference type="Proteomes" id="UP000078348"/>
    </source>
</evidence>
<dbReference type="SUPFAM" id="SSF52540">
    <property type="entry name" value="P-loop containing nucleoside triphosphate hydrolases"/>
    <property type="match status" value="1"/>
</dbReference>
<sequence>MLARVGKSFASSVMRMNPVRPAALRFFGTQYTVENPPLPFPKDMADSVKTWAIGSLNHQRNLLSRAVTLLESSLPSHVAQAELLLDYVLSVRRMENERDHPHEFVPGSFRLGIAGPPGAGKSTFCEALGTLLTKQGHKVAVLAIDPSSTRSGGSLLGDKTRMLQLSYDPNAFVRPSPSNCSLGGVAEHTSDLVLLCEAAGYDIVIVETVGLGQSEVMIDDMVDMVMLLMPPAMGDELQGVKKGIMEHADVIVINKADGPLASVAARSEAENRRAVQLQRRKAPFWKCQVTRCSALQKTRIQEVWDICEKFNKEALDCGSLEKRRVDQNTNAMWSQLITQVAASCKRNPAVIAKAKELDLVMRSGGMTHRRAGHELMKVFVEDEVEALKKE</sequence>
<dbReference type="STRING" id="478820.A0A196SBW6"/>
<dbReference type="AlphaFoldDB" id="A0A196SBW6"/>
<protein>
    <submittedName>
        <fullName evidence="3">Methylmalonic aciduria type A protein</fullName>
    </submittedName>
</protein>
<proteinExistence type="inferred from homology"/>
<dbReference type="Gene3D" id="3.40.50.300">
    <property type="entry name" value="P-loop containing nucleotide triphosphate hydrolases"/>
    <property type="match status" value="1"/>
</dbReference>
<dbReference type="InterPro" id="IPR003593">
    <property type="entry name" value="AAA+_ATPase"/>
</dbReference>
<gene>
    <name evidence="3" type="ORF">AV274_3811</name>
</gene>
<feature type="domain" description="AAA+ ATPase" evidence="2">
    <location>
        <begin position="107"/>
        <end position="279"/>
    </location>
</feature>
<comment type="caution">
    <text evidence="3">The sequence shown here is derived from an EMBL/GenBank/DDBJ whole genome shotgun (WGS) entry which is preliminary data.</text>
</comment>
<dbReference type="PANTHER" id="PTHR23408:SF3">
    <property type="entry name" value="METHYLMALONIC ACIDURIA TYPE A PROTEIN, MITOCHONDRIAL"/>
    <property type="match status" value="1"/>
</dbReference>
<dbReference type="NCBIfam" id="TIGR00750">
    <property type="entry name" value="lao"/>
    <property type="match status" value="1"/>
</dbReference>
<dbReference type="NCBIfam" id="NF006958">
    <property type="entry name" value="PRK09435.1"/>
    <property type="match status" value="1"/>
</dbReference>
<dbReference type="Gene3D" id="1.10.287.130">
    <property type="match status" value="1"/>
</dbReference>
<organism evidence="3 4">
    <name type="scientific">Blastocystis sp. subtype 1 (strain ATCC 50177 / NandII)</name>
    <dbReference type="NCBI Taxonomy" id="478820"/>
    <lineage>
        <taxon>Eukaryota</taxon>
        <taxon>Sar</taxon>
        <taxon>Stramenopiles</taxon>
        <taxon>Bigyra</taxon>
        <taxon>Opalozoa</taxon>
        <taxon>Opalinata</taxon>
        <taxon>Blastocystidae</taxon>
        <taxon>Blastocystis</taxon>
    </lineage>
</organism>
<dbReference type="GO" id="GO:0003924">
    <property type="term" value="F:GTPase activity"/>
    <property type="evidence" value="ECO:0007669"/>
    <property type="project" value="InterPro"/>
</dbReference>
<reference evidence="3 4" key="1">
    <citation type="submission" date="2016-05" db="EMBL/GenBank/DDBJ databases">
        <title>Nuclear genome of Blastocystis sp. subtype 1 NandII.</title>
        <authorList>
            <person name="Gentekaki E."/>
            <person name="Curtis B."/>
            <person name="Stairs C."/>
            <person name="Eme L."/>
            <person name="Herman E."/>
            <person name="Klimes V."/>
            <person name="Arias M.C."/>
            <person name="Elias M."/>
            <person name="Hilliou F."/>
            <person name="Klute M."/>
            <person name="Malik S.-B."/>
            <person name="Pightling A."/>
            <person name="Rachubinski R."/>
            <person name="Salas D."/>
            <person name="Schlacht A."/>
            <person name="Suga H."/>
            <person name="Archibald J."/>
            <person name="Ball S.G."/>
            <person name="Clark G."/>
            <person name="Dacks J."/>
            <person name="Van Der Giezen M."/>
            <person name="Tsaousis A."/>
            <person name="Roger A."/>
        </authorList>
    </citation>
    <scope>NUCLEOTIDE SEQUENCE [LARGE SCALE GENOMIC DNA]</scope>
    <source>
        <strain evidence="4">ATCC 50177 / NandII</strain>
    </source>
</reference>
<evidence type="ECO:0000313" key="3">
    <source>
        <dbReference type="EMBL" id="OAO14508.1"/>
    </source>
</evidence>
<dbReference type="GO" id="GO:0005737">
    <property type="term" value="C:cytoplasm"/>
    <property type="evidence" value="ECO:0007669"/>
    <property type="project" value="TreeGrafter"/>
</dbReference>
<evidence type="ECO:0000259" key="2">
    <source>
        <dbReference type="SMART" id="SM00382"/>
    </source>
</evidence>
<dbReference type="SMART" id="SM00382">
    <property type="entry name" value="AAA"/>
    <property type="match status" value="1"/>
</dbReference>
<accession>A0A196SBW6</accession>
<dbReference type="GO" id="GO:0005525">
    <property type="term" value="F:GTP binding"/>
    <property type="evidence" value="ECO:0007669"/>
    <property type="project" value="InterPro"/>
</dbReference>
<dbReference type="Gene3D" id="1.20.5.170">
    <property type="match status" value="1"/>
</dbReference>
<dbReference type="EMBL" id="LXWW01000238">
    <property type="protein sequence ID" value="OAO14508.1"/>
    <property type="molecule type" value="Genomic_DNA"/>
</dbReference>